<dbReference type="PANTHER" id="PTHR43791:SF63">
    <property type="entry name" value="HIGH AFFINITY CYSTEINE TRANSPORTER"/>
    <property type="match status" value="1"/>
</dbReference>
<feature type="transmembrane region" description="Helical" evidence="6">
    <location>
        <begin position="90"/>
        <end position="107"/>
    </location>
</feature>
<dbReference type="RefSeq" id="XP_022629568.1">
    <property type="nucleotide sequence ID" value="XM_022770938.1"/>
</dbReference>
<dbReference type="InterPro" id="IPR036259">
    <property type="entry name" value="MFS_trans_sf"/>
</dbReference>
<evidence type="ECO:0000256" key="1">
    <source>
        <dbReference type="ARBA" id="ARBA00004141"/>
    </source>
</evidence>
<keyword evidence="5 6" id="KW-0472">Membrane</keyword>
<keyword evidence="8" id="KW-1185">Reference proteome</keyword>
<dbReference type="GeneID" id="34686851"/>
<reference evidence="7 8" key="1">
    <citation type="submission" date="2014-12" db="EMBL/GenBank/DDBJ databases">
        <authorList>
            <person name="Neuveglise Cecile"/>
        </authorList>
    </citation>
    <scope>NUCLEOTIDE SEQUENCE [LARGE SCALE GENOMIC DNA]</scope>
    <source>
        <strain evidence="7 8">CBS 12615</strain>
    </source>
</reference>
<feature type="transmembrane region" description="Helical" evidence="6">
    <location>
        <begin position="388"/>
        <end position="407"/>
    </location>
</feature>
<dbReference type="Pfam" id="PF07690">
    <property type="entry name" value="MFS_1"/>
    <property type="match status" value="1"/>
</dbReference>
<dbReference type="Gene3D" id="1.20.1250.20">
    <property type="entry name" value="MFS general substrate transporter like domains"/>
    <property type="match status" value="1"/>
</dbReference>
<organism evidence="7 8">
    <name type="scientific">Lachancea lanzarotensis</name>
    <dbReference type="NCBI Taxonomy" id="1245769"/>
    <lineage>
        <taxon>Eukaryota</taxon>
        <taxon>Fungi</taxon>
        <taxon>Dikarya</taxon>
        <taxon>Ascomycota</taxon>
        <taxon>Saccharomycotina</taxon>
        <taxon>Saccharomycetes</taxon>
        <taxon>Saccharomycetales</taxon>
        <taxon>Saccharomycetaceae</taxon>
        <taxon>Lachancea</taxon>
    </lineage>
</organism>
<dbReference type="GO" id="GO:0033229">
    <property type="term" value="F:cysteine transmembrane transporter activity"/>
    <property type="evidence" value="ECO:0007669"/>
    <property type="project" value="TreeGrafter"/>
</dbReference>
<feature type="transmembrane region" description="Helical" evidence="6">
    <location>
        <begin position="448"/>
        <end position="469"/>
    </location>
</feature>
<dbReference type="SUPFAM" id="SSF103473">
    <property type="entry name" value="MFS general substrate transporter"/>
    <property type="match status" value="1"/>
</dbReference>
<evidence type="ECO:0000256" key="6">
    <source>
        <dbReference type="SAM" id="Phobius"/>
    </source>
</evidence>
<accession>A0A0C7NCH1</accession>
<evidence type="ECO:0000256" key="3">
    <source>
        <dbReference type="ARBA" id="ARBA00022692"/>
    </source>
</evidence>
<keyword evidence="2" id="KW-0813">Transport</keyword>
<dbReference type="InterPro" id="IPR011701">
    <property type="entry name" value="MFS"/>
</dbReference>
<dbReference type="Proteomes" id="UP000054304">
    <property type="component" value="Unassembled WGS sequence"/>
</dbReference>
<dbReference type="HOGENOM" id="CLU_001265_0_5_1"/>
<evidence type="ECO:0000313" key="8">
    <source>
        <dbReference type="Proteomes" id="UP000054304"/>
    </source>
</evidence>
<dbReference type="PANTHER" id="PTHR43791">
    <property type="entry name" value="PERMEASE-RELATED"/>
    <property type="match status" value="1"/>
</dbReference>
<keyword evidence="3 6" id="KW-0812">Transmembrane</keyword>
<feature type="transmembrane region" description="Helical" evidence="6">
    <location>
        <begin position="413"/>
        <end position="436"/>
    </location>
</feature>
<feature type="transmembrane region" description="Helical" evidence="6">
    <location>
        <begin position="185"/>
        <end position="202"/>
    </location>
</feature>
<comment type="subcellular location">
    <subcellularLocation>
        <location evidence="1">Membrane</location>
        <topology evidence="1">Multi-pass membrane protein</topology>
    </subcellularLocation>
</comment>
<gene>
    <name evidence="7" type="ORF">LALA0_S08e00430g</name>
</gene>
<dbReference type="OrthoDB" id="3639251at2759"/>
<proteinExistence type="predicted"/>
<feature type="transmembrane region" description="Helical" evidence="6">
    <location>
        <begin position="359"/>
        <end position="381"/>
    </location>
</feature>
<dbReference type="GO" id="GO:0016020">
    <property type="term" value="C:membrane"/>
    <property type="evidence" value="ECO:0007669"/>
    <property type="project" value="UniProtKB-SubCell"/>
</dbReference>
<evidence type="ECO:0000256" key="5">
    <source>
        <dbReference type="ARBA" id="ARBA00023136"/>
    </source>
</evidence>
<dbReference type="EMBL" id="LN736367">
    <property type="protein sequence ID" value="CEP63351.1"/>
    <property type="molecule type" value="Genomic_DNA"/>
</dbReference>
<keyword evidence="4 6" id="KW-1133">Transmembrane helix</keyword>
<feature type="transmembrane region" description="Helical" evidence="6">
    <location>
        <begin position="222"/>
        <end position="241"/>
    </location>
</feature>
<feature type="transmembrane region" description="Helical" evidence="6">
    <location>
        <begin position="481"/>
        <end position="503"/>
    </location>
</feature>
<evidence type="ECO:0000313" key="7">
    <source>
        <dbReference type="EMBL" id="CEP63351.1"/>
    </source>
</evidence>
<feature type="transmembrane region" description="Helical" evidence="6">
    <location>
        <begin position="253"/>
        <end position="273"/>
    </location>
</feature>
<dbReference type="AlphaFoldDB" id="A0A0C7NCH1"/>
<name>A0A0C7NCH1_9SACH</name>
<evidence type="ECO:0000256" key="4">
    <source>
        <dbReference type="ARBA" id="ARBA00022989"/>
    </source>
</evidence>
<sequence>MSQLNNSSSSTDEDVVVDLSKREQEGLVVAKSEARSVVSSQSISDHSPEEKGFRVVTSRDADVTLQFLRENDHLVEPITPEEERKLSRKVMWIVVGLTALINLLLYADKAVMSYAAIFTFFKDTGLTQNRYNNANTLFYAGYIIGQGNLYFIQKFPLSRVMLVMTSLWTIIIFLHCTLHNYQGVYALRFFLGFVESIAVPSLNTTMGQFLTPKEKSATAPVFYAACMGVTIPVGFIAYGVLNVTNPPIAGWKIFTIIIGGCTFLLTILIFFVYPSNPTDAVFLSTKERVWTIRRVQETTGSSIEQKTFKPYQAKEALKDPISWLFGAFFLLQQLANNLTYQQNLLFESLGNITNLDATLVSVASGGFAVVCAIIATTFLLYKKNYVGFSVAAWSSISFVGSIGAAALPWHNSIGLLAFVCLASPVFGIPWILMFSWNSQTCAGYTKKLTRNGIVMFWYGVSNLISPQLWRGKDAPRYIPAWIVQIVLSFFLAPSLAIVIWFILHRRNKQRLANLNSSKKHVGFIEADGERVETNVALLDLTDLENEEFIYPL</sequence>
<feature type="transmembrane region" description="Helical" evidence="6">
    <location>
        <begin position="160"/>
        <end position="178"/>
    </location>
</feature>
<protein>
    <submittedName>
        <fullName evidence="7">LALA0S08e00430g1_1</fullName>
    </submittedName>
</protein>
<evidence type="ECO:0000256" key="2">
    <source>
        <dbReference type="ARBA" id="ARBA00022448"/>
    </source>
</evidence>